<feature type="binding site" evidence="10 13">
    <location>
        <position position="204"/>
    </location>
    <ligand>
        <name>a divalent metal cation</name>
        <dbReference type="ChEBI" id="CHEBI:60240"/>
    </ligand>
</feature>
<feature type="active site" description="Proton donor" evidence="10 12">
    <location>
        <position position="204"/>
    </location>
</feature>
<proteinExistence type="inferred from homology"/>
<reference evidence="15 16" key="1">
    <citation type="submission" date="2018-06" db="EMBL/GenBank/DDBJ databases">
        <title>Genomic Encyclopedia of Type Strains, Phase III (KMG-III): the genomes of soil and plant-associated and newly described type strains.</title>
        <authorList>
            <person name="Whitman W."/>
        </authorList>
    </citation>
    <scope>NUCLEOTIDE SEQUENCE [LARGE SCALE GENOMIC DNA]</scope>
    <source>
        <strain evidence="15 16">CGMCC 4.7090</strain>
    </source>
</reference>
<comment type="cofactor">
    <cofactor evidence="3">
        <name>Co(2+)</name>
        <dbReference type="ChEBI" id="CHEBI:48828"/>
    </cofactor>
</comment>
<accession>A0A327Z776</accession>
<dbReference type="GO" id="GO:0019323">
    <property type="term" value="P:pentose catabolic process"/>
    <property type="evidence" value="ECO:0007669"/>
    <property type="project" value="UniProtKB-UniRule"/>
</dbReference>
<dbReference type="CDD" id="cd00429">
    <property type="entry name" value="RPE"/>
    <property type="match status" value="1"/>
</dbReference>
<feature type="binding site" evidence="14">
    <location>
        <begin position="226"/>
        <end position="227"/>
    </location>
    <ligand>
        <name>substrate</name>
    </ligand>
</feature>
<evidence type="ECO:0000256" key="3">
    <source>
        <dbReference type="ARBA" id="ARBA00001941"/>
    </source>
</evidence>
<gene>
    <name evidence="10" type="primary">rpe</name>
    <name evidence="15" type="ORF">B0I29_126117</name>
</gene>
<keyword evidence="13" id="KW-0862">Zinc</keyword>
<feature type="active site" description="Proton acceptor" evidence="10 12">
    <location>
        <position position="64"/>
    </location>
</feature>
<dbReference type="InterPro" id="IPR011060">
    <property type="entry name" value="RibuloseP-bd_barrel"/>
</dbReference>
<dbReference type="GO" id="GO:0004750">
    <property type="term" value="F:D-ribulose-phosphate 3-epimerase activity"/>
    <property type="evidence" value="ECO:0007669"/>
    <property type="project" value="UniProtKB-UniRule"/>
</dbReference>
<feature type="binding site" evidence="10">
    <location>
        <begin position="204"/>
        <end position="206"/>
    </location>
    <ligand>
        <name>substrate</name>
    </ligand>
</feature>
<dbReference type="Proteomes" id="UP000249341">
    <property type="component" value="Unassembled WGS sequence"/>
</dbReference>
<evidence type="ECO:0000256" key="5">
    <source>
        <dbReference type="ARBA" id="ARBA00001954"/>
    </source>
</evidence>
<feature type="binding site" evidence="10 13">
    <location>
        <position position="64"/>
    </location>
    <ligand>
        <name>a divalent metal cation</name>
        <dbReference type="ChEBI" id="CHEBI:60240"/>
    </ligand>
</feature>
<evidence type="ECO:0000256" key="4">
    <source>
        <dbReference type="ARBA" id="ARBA00001947"/>
    </source>
</evidence>
<comment type="pathway">
    <text evidence="10">Carbohydrate degradation.</text>
</comment>
<comment type="cofactor">
    <cofactor evidence="2">
        <name>Mn(2+)</name>
        <dbReference type="ChEBI" id="CHEBI:29035"/>
    </cofactor>
</comment>
<comment type="caution">
    <text evidence="10">Lacks conserved residue(s) required for the propagation of feature annotation.</text>
</comment>
<comment type="function">
    <text evidence="10">Catalyzes the reversible epimerization of D-ribulose 5-phosphate to D-xylulose 5-phosphate.</text>
</comment>
<evidence type="ECO:0000256" key="12">
    <source>
        <dbReference type="PIRSR" id="PIRSR001461-1"/>
    </source>
</evidence>
<evidence type="ECO:0000256" key="2">
    <source>
        <dbReference type="ARBA" id="ARBA00001936"/>
    </source>
</evidence>
<evidence type="ECO:0000313" key="16">
    <source>
        <dbReference type="Proteomes" id="UP000249341"/>
    </source>
</evidence>
<comment type="cofactor">
    <cofactor evidence="5">
        <name>Fe(2+)</name>
        <dbReference type="ChEBI" id="CHEBI:29033"/>
    </cofactor>
</comment>
<dbReference type="EMBL" id="QLMJ01000026">
    <property type="protein sequence ID" value="RAK26727.1"/>
    <property type="molecule type" value="Genomic_DNA"/>
</dbReference>
<dbReference type="NCBIfam" id="NF004076">
    <property type="entry name" value="PRK05581.1-4"/>
    <property type="match status" value="1"/>
</dbReference>
<comment type="catalytic activity">
    <reaction evidence="1 10 11">
        <text>D-ribulose 5-phosphate = D-xylulose 5-phosphate</text>
        <dbReference type="Rhea" id="RHEA:13677"/>
        <dbReference type="ChEBI" id="CHEBI:57737"/>
        <dbReference type="ChEBI" id="CHEBI:58121"/>
        <dbReference type="EC" id="5.1.3.1"/>
    </reaction>
</comment>
<feature type="binding site" evidence="10 14">
    <location>
        <position position="95"/>
    </location>
    <ligand>
        <name>substrate</name>
    </ligand>
</feature>
<evidence type="ECO:0000256" key="13">
    <source>
        <dbReference type="PIRSR" id="PIRSR001461-2"/>
    </source>
</evidence>
<dbReference type="Gene3D" id="3.20.20.70">
    <property type="entry name" value="Aldolase class I"/>
    <property type="match status" value="1"/>
</dbReference>
<dbReference type="PIRSF" id="PIRSF001461">
    <property type="entry name" value="RPE"/>
    <property type="match status" value="1"/>
</dbReference>
<evidence type="ECO:0000256" key="14">
    <source>
        <dbReference type="PIRSR" id="PIRSR001461-3"/>
    </source>
</evidence>
<dbReference type="SUPFAM" id="SSF51366">
    <property type="entry name" value="Ribulose-phoshate binding barrel"/>
    <property type="match status" value="1"/>
</dbReference>
<organism evidence="15 16">
    <name type="scientific">Actinoplanes lutulentus</name>
    <dbReference type="NCBI Taxonomy" id="1287878"/>
    <lineage>
        <taxon>Bacteria</taxon>
        <taxon>Bacillati</taxon>
        <taxon>Actinomycetota</taxon>
        <taxon>Actinomycetes</taxon>
        <taxon>Micromonosporales</taxon>
        <taxon>Micromonosporaceae</taxon>
        <taxon>Actinoplanes</taxon>
    </lineage>
</organism>
<name>A0A327Z776_9ACTN</name>
<keyword evidence="16" id="KW-1185">Reference proteome</keyword>
<dbReference type="GO" id="GO:0046872">
    <property type="term" value="F:metal ion binding"/>
    <property type="evidence" value="ECO:0007669"/>
    <property type="project" value="UniProtKB-UniRule"/>
</dbReference>
<evidence type="ECO:0000256" key="7">
    <source>
        <dbReference type="ARBA" id="ARBA00013188"/>
    </source>
</evidence>
<comment type="similarity">
    <text evidence="6 10 11">Belongs to the ribulose-phosphate 3-epimerase family.</text>
</comment>
<evidence type="ECO:0000256" key="10">
    <source>
        <dbReference type="HAMAP-Rule" id="MF_02227"/>
    </source>
</evidence>
<evidence type="ECO:0000256" key="9">
    <source>
        <dbReference type="ARBA" id="ARBA00023235"/>
    </source>
</evidence>
<evidence type="ECO:0000256" key="11">
    <source>
        <dbReference type="PIRNR" id="PIRNR001461"/>
    </source>
</evidence>
<keyword evidence="13" id="KW-0170">Cobalt</keyword>
<feature type="binding site" evidence="10 14">
    <location>
        <begin position="171"/>
        <end position="174"/>
    </location>
    <ligand>
        <name>substrate</name>
    </ligand>
</feature>
<dbReference type="Pfam" id="PF00834">
    <property type="entry name" value="Ribul_P_3_epim"/>
    <property type="match status" value="1"/>
</dbReference>
<feature type="binding site" evidence="10 13">
    <location>
        <position position="62"/>
    </location>
    <ligand>
        <name>a divalent metal cation</name>
        <dbReference type="ChEBI" id="CHEBI:60240"/>
    </ligand>
</feature>
<keyword evidence="13" id="KW-0464">Manganese</keyword>
<dbReference type="FunFam" id="3.20.20.70:FF:000004">
    <property type="entry name" value="Ribulose-phosphate 3-epimerase"/>
    <property type="match status" value="1"/>
</dbReference>
<keyword evidence="9 10" id="KW-0413">Isomerase</keyword>
<dbReference type="PANTHER" id="PTHR11749">
    <property type="entry name" value="RIBULOSE-5-PHOSPHATE-3-EPIMERASE"/>
    <property type="match status" value="1"/>
</dbReference>
<sequence>MVPMARALPGEIQPGKCAPGRPGHTLSAVELSPIIAPSILASDFSRLGEEVRAIEGAADWVHVDVMDNHFVPNLTLGLPVVQSLRKATAIPFDVHLMITDPQRWAPAYAEAGAYNVTFHAEACDDPVALAKTLRAAGSKAGLAIDRDTPVEPYLELLPYLDTILIMTIKAGFGGQAFMPEMLDKVRDVRRRAKVNNLEIRIEVDGGIAADTIEQAAEAGADAFVAGTAVYGAADPAEAIRKLRGLAARAMGVA</sequence>
<feature type="binding site" evidence="10 13">
    <location>
        <position position="95"/>
    </location>
    <ligand>
        <name>a divalent metal cation</name>
        <dbReference type="ChEBI" id="CHEBI:60240"/>
    </ligand>
</feature>
<dbReference type="GO" id="GO:0006098">
    <property type="term" value="P:pentose-phosphate shunt"/>
    <property type="evidence" value="ECO:0007669"/>
    <property type="project" value="UniProtKB-UniRule"/>
</dbReference>
<feature type="binding site" evidence="14">
    <location>
        <position position="206"/>
    </location>
    <ligand>
        <name>substrate</name>
    </ligand>
</feature>
<evidence type="ECO:0000256" key="8">
    <source>
        <dbReference type="ARBA" id="ARBA00022723"/>
    </source>
</evidence>
<evidence type="ECO:0000256" key="6">
    <source>
        <dbReference type="ARBA" id="ARBA00009541"/>
    </source>
</evidence>
<evidence type="ECO:0000313" key="15">
    <source>
        <dbReference type="EMBL" id="RAK26727.1"/>
    </source>
</evidence>
<dbReference type="NCBIfam" id="TIGR01163">
    <property type="entry name" value="rpe"/>
    <property type="match status" value="1"/>
</dbReference>
<keyword evidence="8 10" id="KW-0479">Metal-binding</keyword>
<dbReference type="InterPro" id="IPR026019">
    <property type="entry name" value="Ribul_P_3_epim"/>
</dbReference>
<comment type="cofactor">
    <cofactor evidence="10 13">
        <name>a divalent metal cation</name>
        <dbReference type="ChEBI" id="CHEBI:60240"/>
    </cofactor>
    <text evidence="10 13">Binds 1 divalent metal cation per subunit.</text>
</comment>
<dbReference type="PROSITE" id="PS01085">
    <property type="entry name" value="RIBUL_P_3_EPIMER_1"/>
    <property type="match status" value="1"/>
</dbReference>
<dbReference type="GO" id="GO:0005737">
    <property type="term" value="C:cytoplasm"/>
    <property type="evidence" value="ECO:0007669"/>
    <property type="project" value="UniProtKB-ARBA"/>
</dbReference>
<dbReference type="EC" id="5.1.3.1" evidence="7 10"/>
<comment type="cofactor">
    <cofactor evidence="4">
        <name>Zn(2+)</name>
        <dbReference type="ChEBI" id="CHEBI:29105"/>
    </cofactor>
</comment>
<dbReference type="HAMAP" id="MF_02227">
    <property type="entry name" value="RPE"/>
    <property type="match status" value="1"/>
</dbReference>
<protein>
    <recommendedName>
        <fullName evidence="7 10">Ribulose-phosphate 3-epimerase</fullName>
        <ecNumber evidence="7 10">5.1.3.1</ecNumber>
    </recommendedName>
</protein>
<feature type="binding site" evidence="10 14">
    <location>
        <position position="38"/>
    </location>
    <ligand>
        <name>substrate</name>
    </ligand>
</feature>
<keyword evidence="10 11" id="KW-0119">Carbohydrate metabolism</keyword>
<comment type="caution">
    <text evidence="15">The sequence shown here is derived from an EMBL/GenBank/DDBJ whole genome shotgun (WGS) entry which is preliminary data.</text>
</comment>
<dbReference type="InterPro" id="IPR013785">
    <property type="entry name" value="Aldolase_TIM"/>
</dbReference>
<dbReference type="InterPro" id="IPR000056">
    <property type="entry name" value="Ribul_P_3_epim-like"/>
</dbReference>
<evidence type="ECO:0000256" key="1">
    <source>
        <dbReference type="ARBA" id="ARBA00001782"/>
    </source>
</evidence>
<dbReference type="AlphaFoldDB" id="A0A327Z776"/>